<dbReference type="EMBL" id="CP021109">
    <property type="protein sequence ID" value="ARP87641.1"/>
    <property type="molecule type" value="Genomic_DNA"/>
</dbReference>
<keyword evidence="2" id="KW-1185">Reference proteome</keyword>
<dbReference type="RefSeq" id="WP_086072985.1">
    <property type="nucleotide sequence ID" value="NZ_CP021109.1"/>
</dbReference>
<dbReference type="InterPro" id="IPR021332">
    <property type="entry name" value="DUF2944"/>
</dbReference>
<sequence length="202" mass="21544">MDASVLQAIARWPNVPAVAGWLSLDRAGRWRLHPKGDARQGGAGDPITNPGILAFIGRNYDRDEQGRWFFQNGPQRVFVRLDAAPFILRTGADGVSLHTHTGLSVNEVSAWWLDQADQLYASTDAGPGMVEGRDVAALFEAMRLEDGGDALAAAAALQPGAALRVRHPAAHDVVLLRRVLAAELETGLGFIANPAADVPEGP</sequence>
<dbReference type="Proteomes" id="UP000194139">
    <property type="component" value="Chromosome"/>
</dbReference>
<reference evidence="1 2" key="1">
    <citation type="submission" date="2017-05" db="EMBL/GenBank/DDBJ databases">
        <title>Complete and WGS of Bordetella genogroups.</title>
        <authorList>
            <person name="Spilker T."/>
            <person name="LiPuma J."/>
        </authorList>
    </citation>
    <scope>NUCLEOTIDE SEQUENCE [LARGE SCALE GENOMIC DNA]</scope>
    <source>
        <strain evidence="1 2">AU17164</strain>
    </source>
</reference>
<evidence type="ECO:0000313" key="2">
    <source>
        <dbReference type="Proteomes" id="UP000194139"/>
    </source>
</evidence>
<organism evidence="1 2">
    <name type="scientific">Bordetella genomosp. 9</name>
    <dbReference type="NCBI Taxonomy" id="1416803"/>
    <lineage>
        <taxon>Bacteria</taxon>
        <taxon>Pseudomonadati</taxon>
        <taxon>Pseudomonadota</taxon>
        <taxon>Betaproteobacteria</taxon>
        <taxon>Burkholderiales</taxon>
        <taxon>Alcaligenaceae</taxon>
        <taxon>Bordetella</taxon>
    </lineage>
</organism>
<dbReference type="Pfam" id="PF11161">
    <property type="entry name" value="DUF2944"/>
    <property type="match status" value="1"/>
</dbReference>
<evidence type="ECO:0000313" key="1">
    <source>
        <dbReference type="EMBL" id="ARP87641.1"/>
    </source>
</evidence>
<protein>
    <recommendedName>
        <fullName evidence="3">DUF2946 domain-containing protein</fullName>
    </recommendedName>
</protein>
<gene>
    <name evidence="1" type="ORF">CAL13_16595</name>
</gene>
<proteinExistence type="predicted"/>
<accession>A0A1W6Z312</accession>
<name>A0A1W6Z312_9BORD</name>
<evidence type="ECO:0008006" key="3">
    <source>
        <dbReference type="Google" id="ProtNLM"/>
    </source>
</evidence>
<dbReference type="AlphaFoldDB" id="A0A1W6Z312"/>